<dbReference type="Proteomes" id="UP001497482">
    <property type="component" value="Chromosome 16"/>
</dbReference>
<dbReference type="EMBL" id="OZ035838">
    <property type="protein sequence ID" value="CAL1584954.1"/>
    <property type="molecule type" value="Genomic_DNA"/>
</dbReference>
<accession>A0AAV2K5H2</accession>
<reference evidence="2 3" key="1">
    <citation type="submission" date="2024-04" db="EMBL/GenBank/DDBJ databases">
        <authorList>
            <person name="Waldvogel A.-M."/>
            <person name="Schoenle A."/>
        </authorList>
    </citation>
    <scope>NUCLEOTIDE SEQUENCE [LARGE SCALE GENOMIC DNA]</scope>
</reference>
<sequence length="102" mass="10961">MQEGRAAALIITFSFPKLSWRKKETPHLLTTVASGNLQAKSETVPQPSPGQWSPISALFTALFQEMLQVHNSEATSNIPAQNCTTSTNPFSIQTPSCSDGGV</sequence>
<dbReference type="AlphaFoldDB" id="A0AAV2K5H2"/>
<gene>
    <name evidence="2" type="ORF">KC01_LOCUS15207</name>
</gene>
<evidence type="ECO:0000313" key="3">
    <source>
        <dbReference type="Proteomes" id="UP001497482"/>
    </source>
</evidence>
<name>A0AAV2K5H2_KNICA</name>
<evidence type="ECO:0000313" key="2">
    <source>
        <dbReference type="EMBL" id="CAL1584954.1"/>
    </source>
</evidence>
<feature type="region of interest" description="Disordered" evidence="1">
    <location>
        <begin position="78"/>
        <end position="102"/>
    </location>
</feature>
<evidence type="ECO:0000256" key="1">
    <source>
        <dbReference type="SAM" id="MobiDB-lite"/>
    </source>
</evidence>
<proteinExistence type="predicted"/>
<organism evidence="2 3">
    <name type="scientific">Knipowitschia caucasica</name>
    <name type="common">Caucasian dwarf goby</name>
    <name type="synonym">Pomatoschistus caucasicus</name>
    <dbReference type="NCBI Taxonomy" id="637954"/>
    <lineage>
        <taxon>Eukaryota</taxon>
        <taxon>Metazoa</taxon>
        <taxon>Chordata</taxon>
        <taxon>Craniata</taxon>
        <taxon>Vertebrata</taxon>
        <taxon>Euteleostomi</taxon>
        <taxon>Actinopterygii</taxon>
        <taxon>Neopterygii</taxon>
        <taxon>Teleostei</taxon>
        <taxon>Neoteleostei</taxon>
        <taxon>Acanthomorphata</taxon>
        <taxon>Gobiaria</taxon>
        <taxon>Gobiiformes</taxon>
        <taxon>Gobioidei</taxon>
        <taxon>Gobiidae</taxon>
        <taxon>Gobiinae</taxon>
        <taxon>Knipowitschia</taxon>
    </lineage>
</organism>
<keyword evidence="3" id="KW-1185">Reference proteome</keyword>
<protein>
    <submittedName>
        <fullName evidence="2">Uncharacterized protein</fullName>
    </submittedName>
</protein>